<dbReference type="InterPro" id="IPR051940">
    <property type="entry name" value="Chitin_bind-dev_reg"/>
</dbReference>
<dbReference type="AlphaFoldDB" id="A0AAW0Y8E2"/>
<protein>
    <recommendedName>
        <fullName evidence="7">Chitin-binding type-2 domain-containing protein</fullName>
    </recommendedName>
</protein>
<dbReference type="GO" id="GO:0008061">
    <property type="term" value="F:chitin binding"/>
    <property type="evidence" value="ECO:0007669"/>
    <property type="project" value="UniProtKB-KW"/>
</dbReference>
<accession>A0AAW0Y8E2</accession>
<dbReference type="Pfam" id="PF01607">
    <property type="entry name" value="CBM_14"/>
    <property type="match status" value="1"/>
</dbReference>
<evidence type="ECO:0000259" key="7">
    <source>
        <dbReference type="PROSITE" id="PS50940"/>
    </source>
</evidence>
<dbReference type="PROSITE" id="PS50940">
    <property type="entry name" value="CHIT_BIND_II"/>
    <property type="match status" value="1"/>
</dbReference>
<evidence type="ECO:0000256" key="1">
    <source>
        <dbReference type="ARBA" id="ARBA00022669"/>
    </source>
</evidence>
<name>A0AAW0Y8E2_CHEQU</name>
<feature type="chain" id="PRO_5043710291" description="Chitin-binding type-2 domain-containing protein" evidence="6">
    <location>
        <begin position="27"/>
        <end position="101"/>
    </location>
</feature>
<dbReference type="SMART" id="SM00494">
    <property type="entry name" value="ChtBD2"/>
    <property type="match status" value="1"/>
</dbReference>
<evidence type="ECO:0000256" key="2">
    <source>
        <dbReference type="ARBA" id="ARBA00022729"/>
    </source>
</evidence>
<dbReference type="Proteomes" id="UP001445076">
    <property type="component" value="Unassembled WGS sequence"/>
</dbReference>
<keyword evidence="1" id="KW-0147">Chitin-binding</keyword>
<keyword evidence="5" id="KW-0325">Glycoprotein</keyword>
<evidence type="ECO:0000313" key="8">
    <source>
        <dbReference type="EMBL" id="KAK8748308.1"/>
    </source>
</evidence>
<comment type="caution">
    <text evidence="8">The sequence shown here is derived from an EMBL/GenBank/DDBJ whole genome shotgun (WGS) entry which is preliminary data.</text>
</comment>
<feature type="domain" description="Chitin-binding type-2" evidence="7">
    <location>
        <begin position="36"/>
        <end position="95"/>
    </location>
</feature>
<dbReference type="SUPFAM" id="SSF57625">
    <property type="entry name" value="Invertebrate chitin-binding proteins"/>
    <property type="match status" value="1"/>
</dbReference>
<dbReference type="PANTHER" id="PTHR23301:SF0">
    <property type="entry name" value="CHITIN-BINDING TYPE-2 DOMAIN-CONTAINING PROTEIN-RELATED"/>
    <property type="match status" value="1"/>
</dbReference>
<proteinExistence type="predicted"/>
<dbReference type="InterPro" id="IPR036508">
    <property type="entry name" value="Chitin-bd_dom_sf"/>
</dbReference>
<dbReference type="InterPro" id="IPR002557">
    <property type="entry name" value="Chitin-bd_dom"/>
</dbReference>
<keyword evidence="9" id="KW-1185">Reference proteome</keyword>
<organism evidence="8 9">
    <name type="scientific">Cherax quadricarinatus</name>
    <name type="common">Australian red claw crayfish</name>
    <dbReference type="NCBI Taxonomy" id="27406"/>
    <lineage>
        <taxon>Eukaryota</taxon>
        <taxon>Metazoa</taxon>
        <taxon>Ecdysozoa</taxon>
        <taxon>Arthropoda</taxon>
        <taxon>Crustacea</taxon>
        <taxon>Multicrustacea</taxon>
        <taxon>Malacostraca</taxon>
        <taxon>Eumalacostraca</taxon>
        <taxon>Eucarida</taxon>
        <taxon>Decapoda</taxon>
        <taxon>Pleocyemata</taxon>
        <taxon>Astacidea</taxon>
        <taxon>Parastacoidea</taxon>
        <taxon>Parastacidae</taxon>
        <taxon>Cherax</taxon>
    </lineage>
</organism>
<dbReference type="Gene3D" id="2.170.140.10">
    <property type="entry name" value="Chitin binding domain"/>
    <property type="match status" value="1"/>
</dbReference>
<keyword evidence="3" id="KW-0677">Repeat</keyword>
<evidence type="ECO:0000256" key="6">
    <source>
        <dbReference type="SAM" id="SignalP"/>
    </source>
</evidence>
<keyword evidence="4" id="KW-1015">Disulfide bond</keyword>
<evidence type="ECO:0000256" key="4">
    <source>
        <dbReference type="ARBA" id="ARBA00023157"/>
    </source>
</evidence>
<reference evidence="8 9" key="1">
    <citation type="journal article" date="2024" name="BMC Genomics">
        <title>Genome assembly of redclaw crayfish (Cherax quadricarinatus) provides insights into its immune adaptation and hypoxia tolerance.</title>
        <authorList>
            <person name="Liu Z."/>
            <person name="Zheng J."/>
            <person name="Li H."/>
            <person name="Fang K."/>
            <person name="Wang S."/>
            <person name="He J."/>
            <person name="Zhou D."/>
            <person name="Weng S."/>
            <person name="Chi M."/>
            <person name="Gu Z."/>
            <person name="He J."/>
            <person name="Li F."/>
            <person name="Wang M."/>
        </authorList>
    </citation>
    <scope>NUCLEOTIDE SEQUENCE [LARGE SCALE GENOMIC DNA]</scope>
    <source>
        <strain evidence="8">ZL_2023a</strain>
    </source>
</reference>
<feature type="signal peptide" evidence="6">
    <location>
        <begin position="1"/>
        <end position="26"/>
    </location>
</feature>
<feature type="non-terminal residue" evidence="8">
    <location>
        <position position="1"/>
    </location>
</feature>
<gene>
    <name evidence="8" type="ORF">OTU49_016065</name>
</gene>
<sequence>NTQATMKSLLVVCVCVLMIAAARTNGEAVQCSQEISALCPAEDGIYPVYLADPDDCSAFCQCSKGIAWHFKCQPNLLFNDHLNTCDWPNQVDCESRPIISS</sequence>
<evidence type="ECO:0000256" key="5">
    <source>
        <dbReference type="ARBA" id="ARBA00023180"/>
    </source>
</evidence>
<dbReference type="GO" id="GO:0005576">
    <property type="term" value="C:extracellular region"/>
    <property type="evidence" value="ECO:0007669"/>
    <property type="project" value="InterPro"/>
</dbReference>
<evidence type="ECO:0000256" key="3">
    <source>
        <dbReference type="ARBA" id="ARBA00022737"/>
    </source>
</evidence>
<keyword evidence="2 6" id="KW-0732">Signal</keyword>
<dbReference type="EMBL" id="JARKIK010000012">
    <property type="protein sequence ID" value="KAK8748308.1"/>
    <property type="molecule type" value="Genomic_DNA"/>
</dbReference>
<evidence type="ECO:0000313" key="9">
    <source>
        <dbReference type="Proteomes" id="UP001445076"/>
    </source>
</evidence>
<dbReference type="PANTHER" id="PTHR23301">
    <property type="entry name" value="CHITIN BINDING PERITROPHIN-A"/>
    <property type="match status" value="1"/>
</dbReference>